<evidence type="ECO:0000313" key="2">
    <source>
        <dbReference type="EMBL" id="QOY89649.1"/>
    </source>
</evidence>
<dbReference type="KEGG" id="pfer:IRI77_06765"/>
<evidence type="ECO:0000313" key="3">
    <source>
        <dbReference type="Proteomes" id="UP000593892"/>
    </source>
</evidence>
<dbReference type="EMBL" id="CP063849">
    <property type="protein sequence ID" value="QOY89649.1"/>
    <property type="molecule type" value="Genomic_DNA"/>
</dbReference>
<keyword evidence="2" id="KW-0808">Transferase</keyword>
<reference evidence="2 3" key="1">
    <citation type="submission" date="2020-10" db="EMBL/GenBank/DDBJ databases">
        <title>Complete genome sequence of Paludibaculum fermentans P105T, a facultatively anaerobic acidobacterium capable of dissimilatory Fe(III) reduction.</title>
        <authorList>
            <person name="Dedysh S.N."/>
            <person name="Beletsky A.V."/>
            <person name="Kulichevskaya I.S."/>
            <person name="Mardanov A.V."/>
            <person name="Ravin N.V."/>
        </authorList>
    </citation>
    <scope>NUCLEOTIDE SEQUENCE [LARGE SCALE GENOMIC DNA]</scope>
    <source>
        <strain evidence="2 3">P105</strain>
    </source>
</reference>
<protein>
    <submittedName>
        <fullName evidence="2">Pyridoxal phosphate-dependent aminotransferase</fullName>
    </submittedName>
</protein>
<dbReference type="RefSeq" id="WP_194451311.1">
    <property type="nucleotide sequence ID" value="NZ_CP063849.1"/>
</dbReference>
<name>A0A7S7SLR9_PALFE</name>
<keyword evidence="2" id="KW-0032">Aminotransferase</keyword>
<dbReference type="Gene3D" id="3.40.640.10">
    <property type="entry name" value="Type I PLP-dependent aspartate aminotransferase-like (Major domain)"/>
    <property type="match status" value="1"/>
</dbReference>
<dbReference type="GO" id="GO:0008483">
    <property type="term" value="F:transaminase activity"/>
    <property type="evidence" value="ECO:0007669"/>
    <property type="project" value="UniProtKB-KW"/>
</dbReference>
<dbReference type="InterPro" id="IPR015422">
    <property type="entry name" value="PyrdxlP-dep_Trfase_small"/>
</dbReference>
<evidence type="ECO:0000259" key="1">
    <source>
        <dbReference type="Pfam" id="PF00155"/>
    </source>
</evidence>
<accession>A0A7S7SLR9</accession>
<dbReference type="Proteomes" id="UP000593892">
    <property type="component" value="Chromosome"/>
</dbReference>
<dbReference type="GO" id="GO:0030170">
    <property type="term" value="F:pyridoxal phosphate binding"/>
    <property type="evidence" value="ECO:0007669"/>
    <property type="project" value="InterPro"/>
</dbReference>
<dbReference type="InterPro" id="IPR015421">
    <property type="entry name" value="PyrdxlP-dep_Trfase_major"/>
</dbReference>
<dbReference type="PANTHER" id="PTHR43510:SF1">
    <property type="entry name" value="AMINOTRANSFERASE FUNCTION, HYPOTHETICAL (EUROFUNG)"/>
    <property type="match status" value="1"/>
</dbReference>
<dbReference type="InterPro" id="IPR015424">
    <property type="entry name" value="PyrdxlP-dep_Trfase"/>
</dbReference>
<dbReference type="CDD" id="cd00609">
    <property type="entry name" value="AAT_like"/>
    <property type="match status" value="1"/>
</dbReference>
<dbReference type="AlphaFoldDB" id="A0A7S7SLR9"/>
<gene>
    <name evidence="2" type="ORF">IRI77_06765</name>
</gene>
<dbReference type="PANTHER" id="PTHR43510">
    <property type="entry name" value="AMINOTRANSFERASE FUNCTION, HYPOTHETICAL (EUROFUNG)"/>
    <property type="match status" value="1"/>
</dbReference>
<dbReference type="Pfam" id="PF00155">
    <property type="entry name" value="Aminotran_1_2"/>
    <property type="match status" value="1"/>
</dbReference>
<keyword evidence="3" id="KW-1185">Reference proteome</keyword>
<sequence>MIQKHSDYMNWAKTRSHAKFNLATSGVGSFPLRALPIGMDDLEINGDTKYGFLPLREALAAKCGVSAECVVTADGASQANYLAMATILNPGDEVLIEQPAYELLVSAAQFTGATVKRFLRREEDGYALDFEEIRRNLTPKTRLIVITNLHNPTSVQAAAGVFEQIGALAREAGARVLVDEIYVDAIYENTPPSVFHLGPEFVVTNSLTKVYGVSGLRCGWILAEPELAWAMYRLNDLFGSIPSHPGNQIALRVLQHLDMVRTRARRVVEADRALFNAFLDEHPQVVAPRTAHGTTAFVRLAGGGSAEFVDRLRAEYEVSVVPGRFFDSPEHFRIGMGVNTGMFQEGLRRMGELLARFQPV</sequence>
<organism evidence="2 3">
    <name type="scientific">Paludibaculum fermentans</name>
    <dbReference type="NCBI Taxonomy" id="1473598"/>
    <lineage>
        <taxon>Bacteria</taxon>
        <taxon>Pseudomonadati</taxon>
        <taxon>Acidobacteriota</taxon>
        <taxon>Terriglobia</taxon>
        <taxon>Bryobacterales</taxon>
        <taxon>Bryobacteraceae</taxon>
        <taxon>Paludibaculum</taxon>
    </lineage>
</organism>
<dbReference type="InterPro" id="IPR004839">
    <property type="entry name" value="Aminotransferase_I/II_large"/>
</dbReference>
<proteinExistence type="predicted"/>
<dbReference type="Gene3D" id="3.90.1150.10">
    <property type="entry name" value="Aspartate Aminotransferase, domain 1"/>
    <property type="match status" value="1"/>
</dbReference>
<feature type="domain" description="Aminotransferase class I/classII large" evidence="1">
    <location>
        <begin position="53"/>
        <end position="349"/>
    </location>
</feature>
<dbReference type="SUPFAM" id="SSF53383">
    <property type="entry name" value="PLP-dependent transferases"/>
    <property type="match status" value="1"/>
</dbReference>